<dbReference type="InterPro" id="IPR027417">
    <property type="entry name" value="P-loop_NTPase"/>
</dbReference>
<dbReference type="EMBL" id="CP104064">
    <property type="protein sequence ID" value="WAH38944.1"/>
    <property type="molecule type" value="Genomic_DNA"/>
</dbReference>
<evidence type="ECO:0000256" key="5">
    <source>
        <dbReference type="PROSITE-ProRule" id="PRU01122"/>
    </source>
</evidence>
<dbReference type="InterPro" id="IPR027065">
    <property type="entry name" value="Lon_Prtase"/>
</dbReference>
<evidence type="ECO:0000313" key="9">
    <source>
        <dbReference type="EMBL" id="WAH38944.1"/>
    </source>
</evidence>
<evidence type="ECO:0000256" key="3">
    <source>
        <dbReference type="ARBA" id="ARBA00022825"/>
    </source>
</evidence>
<keyword evidence="10" id="KW-1185">Reference proteome</keyword>
<sequence>MTASILAAIQVFFAIVIGLYFWNLLKTQNHNKNAIERESRKELDKLRRMRSVSLSVPLAEKTRPASIDDIVGQKEGVRALRAALCGPNPQHVIVYGPPGVGKTAAARVILEEAKKNPASPFRAESKFIELDATTARFDERGIADPLIGSVHDPIYQGAGAMGVAGIPQPKPGAVTKAHGGMLFIDEIGELHPIQLNKLLKVLEDRKVFLESAYYSSEDNNIPVHIHDIFQNGLPADFRLVGATTRSPDELPPAIRSRCVEIYFRSLTHDEVYQVVVGAAEKLGMPIAEGVAQEITGYATNGRDAVNIVQVAGSVALCEGRNEICLEDVEWVIQFTHMSPRPERKIGNEPQVGVVNGLAVTGPQSGMLLEIEVTAEATEDGKGHVLINGLVEEETIGGRDRSMRRKSMAKGSLENVLTTLKKMFAIDCDNYNLHINFPGGMPVDGPSAGIAMAVGIYSAITGRTVLNTIAMTGELSIRGLVMPVGGVPAKVEAAREAGANVVLIPKANWQETFRHIVGVKVVPVDKLEDVIRLAIVGGLETDLSTMRTEIATSSLESGLSSAQG</sequence>
<dbReference type="Proteomes" id="UP001164803">
    <property type="component" value="Chromosome"/>
</dbReference>
<evidence type="ECO:0000256" key="2">
    <source>
        <dbReference type="ARBA" id="ARBA00022801"/>
    </source>
</evidence>
<dbReference type="CDD" id="cd00009">
    <property type="entry name" value="AAA"/>
    <property type="match status" value="1"/>
</dbReference>
<dbReference type="InterPro" id="IPR014251">
    <property type="entry name" value="Spore_LonB"/>
</dbReference>
<dbReference type="PROSITE" id="PS51786">
    <property type="entry name" value="LON_PROTEOLYTIC"/>
    <property type="match status" value="1"/>
</dbReference>
<dbReference type="SMART" id="SM00382">
    <property type="entry name" value="AAA"/>
    <property type="match status" value="1"/>
</dbReference>
<keyword evidence="1 5" id="KW-0645">Protease</keyword>
<keyword evidence="6" id="KW-0812">Transmembrane</keyword>
<dbReference type="InterPro" id="IPR014721">
    <property type="entry name" value="Ribsml_uS5_D2-typ_fold_subgr"/>
</dbReference>
<evidence type="ECO:0000259" key="7">
    <source>
        <dbReference type="PROSITE" id="PS50045"/>
    </source>
</evidence>
<gene>
    <name evidence="9" type="primary">lonB</name>
    <name evidence="9" type="ORF">NZD86_10920</name>
</gene>
<dbReference type="InterPro" id="IPR008268">
    <property type="entry name" value="Peptidase_S16_AS"/>
</dbReference>
<dbReference type="InterPro" id="IPR008269">
    <property type="entry name" value="Lon_proteolytic"/>
</dbReference>
<evidence type="ECO:0000256" key="6">
    <source>
        <dbReference type="SAM" id="Phobius"/>
    </source>
</evidence>
<dbReference type="InterPro" id="IPR002078">
    <property type="entry name" value="Sigma_54_int"/>
</dbReference>
<dbReference type="InterPro" id="IPR020568">
    <property type="entry name" value="Ribosomal_Su5_D2-typ_SF"/>
</dbReference>
<comment type="similarity">
    <text evidence="5">Belongs to the peptidase S16 family.</text>
</comment>
<dbReference type="PROSITE" id="PS00676">
    <property type="entry name" value="SIGMA54_INTERACT_2"/>
    <property type="match status" value="1"/>
</dbReference>
<dbReference type="PRINTS" id="PR00830">
    <property type="entry name" value="ENDOLAPTASE"/>
</dbReference>
<dbReference type="GO" id="GO:0008233">
    <property type="term" value="F:peptidase activity"/>
    <property type="evidence" value="ECO:0007669"/>
    <property type="project" value="UniProtKB-KW"/>
</dbReference>
<dbReference type="NCBIfam" id="TIGR02902">
    <property type="entry name" value="spore_lonB"/>
    <property type="match status" value="1"/>
</dbReference>
<dbReference type="PANTHER" id="PTHR10046">
    <property type="entry name" value="ATP DEPENDENT LON PROTEASE FAMILY MEMBER"/>
    <property type="match status" value="1"/>
</dbReference>
<keyword evidence="2 5" id="KW-0378">Hydrolase</keyword>
<comment type="catalytic activity">
    <reaction evidence="5">
        <text>Hydrolysis of proteins in presence of ATP.</text>
        <dbReference type="EC" id="3.4.21.53"/>
    </reaction>
</comment>
<evidence type="ECO:0000256" key="4">
    <source>
        <dbReference type="ARBA" id="ARBA00026070"/>
    </source>
</evidence>
<dbReference type="Pfam" id="PF05362">
    <property type="entry name" value="Lon_C"/>
    <property type="match status" value="1"/>
</dbReference>
<dbReference type="Pfam" id="PF01078">
    <property type="entry name" value="Mg_chelatase"/>
    <property type="match status" value="1"/>
</dbReference>
<accession>A0ABY6Z7T4</accession>
<dbReference type="InterPro" id="IPR003593">
    <property type="entry name" value="AAA+_ATPase"/>
</dbReference>
<dbReference type="Gene3D" id="3.30.230.10">
    <property type="match status" value="1"/>
</dbReference>
<evidence type="ECO:0000313" key="10">
    <source>
        <dbReference type="Proteomes" id="UP001164803"/>
    </source>
</evidence>
<reference evidence="9" key="1">
    <citation type="submission" date="2022-08" db="EMBL/GenBank/DDBJ databases">
        <title>Alicyclobacillus dauci DSM2870, complete genome.</title>
        <authorList>
            <person name="Wang Q."/>
            <person name="Cai R."/>
            <person name="Wang Z."/>
        </authorList>
    </citation>
    <scope>NUCLEOTIDE SEQUENCE</scope>
    <source>
        <strain evidence="9">DSM 28700</strain>
    </source>
</reference>
<evidence type="ECO:0000259" key="8">
    <source>
        <dbReference type="PROSITE" id="PS51786"/>
    </source>
</evidence>
<dbReference type="GO" id="GO:0006508">
    <property type="term" value="P:proteolysis"/>
    <property type="evidence" value="ECO:0007669"/>
    <property type="project" value="UniProtKB-KW"/>
</dbReference>
<dbReference type="SUPFAM" id="SSF54211">
    <property type="entry name" value="Ribosomal protein S5 domain 2-like"/>
    <property type="match status" value="1"/>
</dbReference>
<dbReference type="Gene3D" id="3.40.50.300">
    <property type="entry name" value="P-loop containing nucleotide triphosphate hydrolases"/>
    <property type="match status" value="2"/>
</dbReference>
<proteinExistence type="inferred from homology"/>
<comment type="subunit">
    <text evidence="4">Homohexamer. Organized in a ring with a central cavity.</text>
</comment>
<dbReference type="PROSITE" id="PS50045">
    <property type="entry name" value="SIGMA54_INTERACT_4"/>
    <property type="match status" value="1"/>
</dbReference>
<dbReference type="SUPFAM" id="SSF52540">
    <property type="entry name" value="P-loop containing nucleoside triphosphate hydrolases"/>
    <property type="match status" value="1"/>
</dbReference>
<evidence type="ECO:0000256" key="1">
    <source>
        <dbReference type="ARBA" id="ARBA00022670"/>
    </source>
</evidence>
<organism evidence="9 10">
    <name type="scientific">Alicyclobacillus dauci</name>
    <dbReference type="NCBI Taxonomy" id="1475485"/>
    <lineage>
        <taxon>Bacteria</taxon>
        <taxon>Bacillati</taxon>
        <taxon>Bacillota</taxon>
        <taxon>Bacilli</taxon>
        <taxon>Bacillales</taxon>
        <taxon>Alicyclobacillaceae</taxon>
        <taxon>Alicyclobacillus</taxon>
    </lineage>
</organism>
<dbReference type="InterPro" id="IPR000523">
    <property type="entry name" value="Mg_chelatse_chII-like_cat_dom"/>
</dbReference>
<dbReference type="RefSeq" id="WP_268046563.1">
    <property type="nucleotide sequence ID" value="NZ_CP104064.1"/>
</dbReference>
<dbReference type="InterPro" id="IPR025943">
    <property type="entry name" value="Sigma_54_int_dom_ATP-bd_2"/>
</dbReference>
<name>A0ABY6Z7T4_9BACL</name>
<feature type="domain" description="Lon proteolytic" evidence="8">
    <location>
        <begin position="348"/>
        <end position="536"/>
    </location>
</feature>
<feature type="active site" evidence="5">
    <location>
        <position position="489"/>
    </location>
</feature>
<feature type="domain" description="Sigma-54 factor interaction" evidence="7">
    <location>
        <begin position="92"/>
        <end position="264"/>
    </location>
</feature>
<feature type="transmembrane region" description="Helical" evidence="6">
    <location>
        <begin position="6"/>
        <end position="25"/>
    </location>
</feature>
<protein>
    <recommendedName>
        <fullName evidence="5">endopeptidase La</fullName>
        <ecNumber evidence="5">3.4.21.53</ecNumber>
    </recommendedName>
</protein>
<feature type="active site" evidence="5">
    <location>
        <position position="446"/>
    </location>
</feature>
<keyword evidence="6" id="KW-1133">Transmembrane helix</keyword>
<keyword evidence="3 5" id="KW-0720">Serine protease</keyword>
<keyword evidence="6" id="KW-0472">Membrane</keyword>
<dbReference type="EC" id="3.4.21.53" evidence="5"/>
<dbReference type="PROSITE" id="PS01046">
    <property type="entry name" value="LON_SER"/>
    <property type="match status" value="1"/>
</dbReference>